<protein>
    <submittedName>
        <fullName evidence="1">Uncharacterized protein</fullName>
    </submittedName>
</protein>
<accession>A0A1P8JV56</accession>
<evidence type="ECO:0000313" key="1">
    <source>
        <dbReference type="EMBL" id="APW37649.1"/>
    </source>
</evidence>
<proteinExistence type="predicted"/>
<reference evidence="1 2" key="1">
    <citation type="submission" date="2017-01" db="EMBL/GenBank/DDBJ databases">
        <authorList>
            <person name="Mah S.A."/>
            <person name="Swanson W.J."/>
            <person name="Moy G.W."/>
            <person name="Vacquier V.D."/>
        </authorList>
    </citation>
    <scope>NUCLEOTIDE SEQUENCE [LARGE SCALE GENOMIC DNA]</scope>
    <source>
        <strain evidence="1 2">DCY110</strain>
    </source>
</reference>
<dbReference type="Proteomes" id="UP000186609">
    <property type="component" value="Chromosome"/>
</dbReference>
<dbReference type="KEGG" id="rhy:RD110_10970"/>
<gene>
    <name evidence="1" type="ORF">RD110_10970</name>
</gene>
<organism evidence="1 2">
    <name type="scientific">Rhodoferax koreensis</name>
    <dbReference type="NCBI Taxonomy" id="1842727"/>
    <lineage>
        <taxon>Bacteria</taxon>
        <taxon>Pseudomonadati</taxon>
        <taxon>Pseudomonadota</taxon>
        <taxon>Betaproteobacteria</taxon>
        <taxon>Burkholderiales</taxon>
        <taxon>Comamonadaceae</taxon>
        <taxon>Rhodoferax</taxon>
    </lineage>
</organism>
<dbReference type="EMBL" id="CP019236">
    <property type="protein sequence ID" value="APW37649.1"/>
    <property type="molecule type" value="Genomic_DNA"/>
</dbReference>
<name>A0A1P8JV56_9BURK</name>
<dbReference type="RefSeq" id="WP_076199383.1">
    <property type="nucleotide sequence ID" value="NZ_CP019236.1"/>
</dbReference>
<keyword evidence="2" id="KW-1185">Reference proteome</keyword>
<dbReference type="AlphaFoldDB" id="A0A1P8JV56"/>
<evidence type="ECO:0000313" key="2">
    <source>
        <dbReference type="Proteomes" id="UP000186609"/>
    </source>
</evidence>
<dbReference type="STRING" id="1842727.RD110_10970"/>
<dbReference type="OrthoDB" id="8482257at2"/>
<sequence length="96" mass="10852">MTKIIALDYDDTYTADPELWDLFIAAAVKNRHLVVCVTFRYQDRQPIDAPPPGIELFYTGGQPKGAYMAAQGLMPDIWIDDMPDLIGPTRRLLEPI</sequence>